<keyword evidence="17" id="KW-1185">Reference proteome</keyword>
<dbReference type="RefSeq" id="WP_044218702.1">
    <property type="nucleotide sequence ID" value="NZ_JRYR02000001.1"/>
</dbReference>
<keyword evidence="6 13" id="KW-0808">Transferase</keyword>
<comment type="catalytic activity">
    <reaction evidence="12 13">
        <text>L-threonine + hydrogencarbonate + ATP = L-threonylcarbamoyladenylate + diphosphate + H2O</text>
        <dbReference type="Rhea" id="RHEA:36407"/>
        <dbReference type="ChEBI" id="CHEBI:15377"/>
        <dbReference type="ChEBI" id="CHEBI:17544"/>
        <dbReference type="ChEBI" id="CHEBI:30616"/>
        <dbReference type="ChEBI" id="CHEBI:33019"/>
        <dbReference type="ChEBI" id="CHEBI:57926"/>
        <dbReference type="ChEBI" id="CHEBI:73682"/>
        <dbReference type="EC" id="2.7.7.87"/>
    </reaction>
</comment>
<evidence type="ECO:0000256" key="13">
    <source>
        <dbReference type="PIRNR" id="PIRNR004930"/>
    </source>
</evidence>
<comment type="caution">
    <text evidence="16">The sequence shown here is derived from an EMBL/GenBank/DDBJ whole genome shotgun (WGS) entry which is preliminary data.</text>
</comment>
<keyword evidence="9 13" id="KW-0547">Nucleotide-binding</keyword>
<dbReference type="EMBL" id="JRYR02000001">
    <property type="protein sequence ID" value="OHX66069.1"/>
    <property type="molecule type" value="Genomic_DNA"/>
</dbReference>
<dbReference type="PROSITE" id="PS51163">
    <property type="entry name" value="YRDC"/>
    <property type="match status" value="1"/>
</dbReference>
<dbReference type="InterPro" id="IPR005145">
    <property type="entry name" value="Sua5_C"/>
</dbReference>
<evidence type="ECO:0000259" key="15">
    <source>
        <dbReference type="PROSITE" id="PS51163"/>
    </source>
</evidence>
<dbReference type="GO" id="GO:0003725">
    <property type="term" value="F:double-stranded RNA binding"/>
    <property type="evidence" value="ECO:0007669"/>
    <property type="project" value="UniProtKB-UniRule"/>
</dbReference>
<evidence type="ECO:0000313" key="17">
    <source>
        <dbReference type="Proteomes" id="UP000179797"/>
    </source>
</evidence>
<evidence type="ECO:0000256" key="5">
    <source>
        <dbReference type="ARBA" id="ARBA00022490"/>
    </source>
</evidence>
<dbReference type="Gene3D" id="3.90.870.10">
    <property type="entry name" value="DHBP synthase"/>
    <property type="match status" value="1"/>
</dbReference>
<feature type="binding site" evidence="14">
    <location>
        <position position="143"/>
    </location>
    <ligand>
        <name>ATP</name>
        <dbReference type="ChEBI" id="CHEBI:30616"/>
    </ligand>
</feature>
<dbReference type="PANTHER" id="PTHR17490">
    <property type="entry name" value="SUA5"/>
    <property type="match status" value="1"/>
</dbReference>
<feature type="binding site" evidence="14">
    <location>
        <position position="187"/>
    </location>
    <ligand>
        <name>ATP</name>
        <dbReference type="ChEBI" id="CHEBI:30616"/>
    </ligand>
</feature>
<keyword evidence="5 13" id="KW-0963">Cytoplasm</keyword>
<evidence type="ECO:0000256" key="10">
    <source>
        <dbReference type="ARBA" id="ARBA00022840"/>
    </source>
</evidence>
<evidence type="ECO:0000256" key="9">
    <source>
        <dbReference type="ARBA" id="ARBA00022741"/>
    </source>
</evidence>
<feature type="domain" description="YrdC-like" evidence="15">
    <location>
        <begin position="5"/>
        <end position="191"/>
    </location>
</feature>
<dbReference type="InterPro" id="IPR017945">
    <property type="entry name" value="DHBP_synth_RibB-like_a/b_dom"/>
</dbReference>
<feature type="binding site" evidence="14">
    <location>
        <position position="223"/>
    </location>
    <ligand>
        <name>ATP</name>
        <dbReference type="ChEBI" id="CHEBI:30616"/>
    </ligand>
</feature>
<dbReference type="GO" id="GO:0006450">
    <property type="term" value="P:regulation of translational fidelity"/>
    <property type="evidence" value="ECO:0007669"/>
    <property type="project" value="TreeGrafter"/>
</dbReference>
<evidence type="ECO:0000256" key="6">
    <source>
        <dbReference type="ARBA" id="ARBA00022679"/>
    </source>
</evidence>
<feature type="binding site" evidence="14">
    <location>
        <position position="113"/>
    </location>
    <ligand>
        <name>L-threonine</name>
        <dbReference type="ChEBI" id="CHEBI:57926"/>
    </ligand>
</feature>
<dbReference type="STRING" id="915059.NH26_06750"/>
<dbReference type="InterPro" id="IPR006070">
    <property type="entry name" value="Sua5-like_dom"/>
</dbReference>
<dbReference type="Gene3D" id="3.40.50.11030">
    <property type="entry name" value="Threonylcarbamoyl-AMP synthase, C-terminal domain"/>
    <property type="match status" value="1"/>
</dbReference>
<sequence>MAIIDSSISKAKAVLDKGGLIGLPTETVYGLAGNALDAKAAAHIFEVKARPSFDPLIVHSDSLERLSPYIKELTTQAKKLAEAFWPGSLTMVLPKSDKIHDLITSGLDTVAVRVPKHQQTLKLLSQLDFPVAAPSANPFGYISPTSAQHVQDGLGDKIEYILDGGDCFVGVESTIIGFPNGIPTIYRKGGIPVEEIEKVIGKVEVNAQSSSQPKAPGMLHRHYAPNAQLLLGDIEKLIEEHKDDNFVTLSLSSTFDQIPSENQFILSEYGDLNEAARNLFKTLRLIDKKNPSFILGEWMPEEGLGRAMNDRIKRAASLG</sequence>
<evidence type="ECO:0000256" key="3">
    <source>
        <dbReference type="ARBA" id="ARBA00012584"/>
    </source>
</evidence>
<dbReference type="InterPro" id="IPR038385">
    <property type="entry name" value="Sua5/YwlC_C"/>
</dbReference>
<comment type="similarity">
    <text evidence="2 13">Belongs to the SUA5 family.</text>
</comment>
<dbReference type="GO" id="GO:0061710">
    <property type="term" value="F:L-threonylcarbamoyladenylate synthase"/>
    <property type="evidence" value="ECO:0007669"/>
    <property type="project" value="UniProtKB-EC"/>
</dbReference>
<dbReference type="InterPro" id="IPR010923">
    <property type="entry name" value="T(6)A37_SUA5"/>
</dbReference>
<gene>
    <name evidence="16" type="ORF">NH26_06750</name>
</gene>
<feature type="binding site" evidence="14">
    <location>
        <position position="109"/>
    </location>
    <ligand>
        <name>ATP</name>
        <dbReference type="ChEBI" id="CHEBI:30616"/>
    </ligand>
</feature>
<keyword evidence="8 13" id="KW-0548">Nucleotidyltransferase</keyword>
<dbReference type="FunFam" id="3.90.870.10:FF:000009">
    <property type="entry name" value="Threonylcarbamoyl-AMP synthase, putative"/>
    <property type="match status" value="1"/>
</dbReference>
<evidence type="ECO:0000256" key="11">
    <source>
        <dbReference type="ARBA" id="ARBA00029774"/>
    </source>
</evidence>
<proteinExistence type="inferred from homology"/>
<keyword evidence="7 13" id="KW-0819">tRNA processing</keyword>
<dbReference type="PIRSF" id="PIRSF004930">
    <property type="entry name" value="Tln_factor_SUA5"/>
    <property type="match status" value="1"/>
</dbReference>
<comment type="function">
    <text evidence="13">Required for the formation of a threonylcarbamoyl group on adenosine at position 37 (t(6)A37) in tRNAs that read codons beginning with adenine.</text>
</comment>
<dbReference type="Pfam" id="PF01300">
    <property type="entry name" value="Sua5_yciO_yrdC"/>
    <property type="match status" value="1"/>
</dbReference>
<evidence type="ECO:0000256" key="4">
    <source>
        <dbReference type="ARBA" id="ARBA00015492"/>
    </source>
</evidence>
<feature type="binding site" evidence="14">
    <location>
        <position position="173"/>
    </location>
    <ligand>
        <name>L-threonine</name>
        <dbReference type="ChEBI" id="CHEBI:57926"/>
    </ligand>
</feature>
<dbReference type="Proteomes" id="UP000179797">
    <property type="component" value="Unassembled WGS sequence"/>
</dbReference>
<dbReference type="GO" id="GO:0008033">
    <property type="term" value="P:tRNA processing"/>
    <property type="evidence" value="ECO:0007669"/>
    <property type="project" value="UniProtKB-KW"/>
</dbReference>
<keyword evidence="10 13" id="KW-0067">ATP-binding</keyword>
<dbReference type="OrthoDB" id="9814580at2"/>
<name>A0A1S1YYI2_FLAPC</name>
<dbReference type="Pfam" id="PF03481">
    <property type="entry name" value="Sua5_C"/>
    <property type="match status" value="1"/>
</dbReference>
<feature type="binding site" evidence="14">
    <location>
        <position position="27"/>
    </location>
    <ligand>
        <name>L-threonine</name>
        <dbReference type="ChEBI" id="CHEBI:57926"/>
    </ligand>
</feature>
<feature type="binding site" evidence="14">
    <location>
        <position position="50"/>
    </location>
    <ligand>
        <name>ATP</name>
        <dbReference type="ChEBI" id="CHEBI:30616"/>
    </ligand>
</feature>
<evidence type="ECO:0000256" key="1">
    <source>
        <dbReference type="ARBA" id="ARBA00004496"/>
    </source>
</evidence>
<feature type="binding site" evidence="14">
    <location>
        <position position="135"/>
    </location>
    <ligand>
        <name>ATP</name>
        <dbReference type="ChEBI" id="CHEBI:30616"/>
    </ligand>
</feature>
<dbReference type="SUPFAM" id="SSF55821">
    <property type="entry name" value="YrdC/RibB"/>
    <property type="match status" value="1"/>
</dbReference>
<evidence type="ECO:0000256" key="14">
    <source>
        <dbReference type="PIRSR" id="PIRSR004930-1"/>
    </source>
</evidence>
<evidence type="ECO:0000256" key="7">
    <source>
        <dbReference type="ARBA" id="ARBA00022694"/>
    </source>
</evidence>
<dbReference type="PANTHER" id="PTHR17490:SF16">
    <property type="entry name" value="THREONYLCARBAMOYL-AMP SYNTHASE"/>
    <property type="match status" value="1"/>
</dbReference>
<feature type="binding site" evidence="14">
    <location>
        <position position="59"/>
    </location>
    <ligand>
        <name>ATP</name>
        <dbReference type="ChEBI" id="CHEBI:30616"/>
    </ligand>
</feature>
<reference evidence="16 17" key="1">
    <citation type="journal article" date="2012" name="Int. J. Syst. Evol. Microbiol.">
        <title>Flammeovirga pacifica sp. nov., isolated from deep-sea sediment.</title>
        <authorList>
            <person name="Xu H."/>
            <person name="Fu Y."/>
            <person name="Yang N."/>
            <person name="Ding Z."/>
            <person name="Lai Q."/>
            <person name="Zeng R."/>
        </authorList>
    </citation>
    <scope>NUCLEOTIDE SEQUENCE [LARGE SCALE GENOMIC DNA]</scope>
    <source>
        <strain evidence="17">DSM 24597 / LMG 26175 / WPAGA1</strain>
    </source>
</reference>
<evidence type="ECO:0000256" key="12">
    <source>
        <dbReference type="ARBA" id="ARBA00048366"/>
    </source>
</evidence>
<dbReference type="GO" id="GO:0000049">
    <property type="term" value="F:tRNA binding"/>
    <property type="evidence" value="ECO:0007669"/>
    <property type="project" value="TreeGrafter"/>
</dbReference>
<dbReference type="GO" id="GO:0005524">
    <property type="term" value="F:ATP binding"/>
    <property type="evidence" value="ECO:0007669"/>
    <property type="project" value="UniProtKB-UniRule"/>
</dbReference>
<dbReference type="InterPro" id="IPR050156">
    <property type="entry name" value="TC-AMP_synthase_SUA5"/>
</dbReference>
<evidence type="ECO:0000256" key="2">
    <source>
        <dbReference type="ARBA" id="ARBA00007663"/>
    </source>
</evidence>
<dbReference type="NCBIfam" id="TIGR00057">
    <property type="entry name" value="L-threonylcarbamoyladenylate synthase"/>
    <property type="match status" value="1"/>
</dbReference>
<protein>
    <recommendedName>
        <fullName evidence="4 13">Threonylcarbamoyl-AMP synthase</fullName>
        <shortName evidence="13">TC-AMP synthase</shortName>
        <ecNumber evidence="3 13">2.7.7.87</ecNumber>
    </recommendedName>
    <alternativeName>
        <fullName evidence="11 13">L-threonylcarbamoyladenylate synthase</fullName>
    </alternativeName>
</protein>
<dbReference type="EC" id="2.7.7.87" evidence="3 13"/>
<dbReference type="AlphaFoldDB" id="A0A1S1YYI2"/>
<accession>A0A1S1YYI2</accession>
<evidence type="ECO:0000313" key="16">
    <source>
        <dbReference type="EMBL" id="OHX66069.1"/>
    </source>
</evidence>
<evidence type="ECO:0000256" key="8">
    <source>
        <dbReference type="ARBA" id="ARBA00022695"/>
    </source>
</evidence>
<feature type="binding site" evidence="14">
    <location>
        <position position="133"/>
    </location>
    <ligand>
        <name>L-threonine</name>
        <dbReference type="ChEBI" id="CHEBI:57926"/>
    </ligand>
</feature>
<comment type="subcellular location">
    <subcellularLocation>
        <location evidence="1 13">Cytoplasm</location>
    </subcellularLocation>
</comment>
<dbReference type="GO" id="GO:0005737">
    <property type="term" value="C:cytoplasm"/>
    <property type="evidence" value="ECO:0007669"/>
    <property type="project" value="UniProtKB-SubCell"/>
</dbReference>
<organism evidence="16 17">
    <name type="scientific">Flammeovirga pacifica</name>
    <dbReference type="NCBI Taxonomy" id="915059"/>
    <lineage>
        <taxon>Bacteria</taxon>
        <taxon>Pseudomonadati</taxon>
        <taxon>Bacteroidota</taxon>
        <taxon>Cytophagia</taxon>
        <taxon>Cytophagales</taxon>
        <taxon>Flammeovirgaceae</taxon>
        <taxon>Flammeovirga</taxon>
    </lineage>
</organism>